<proteinExistence type="predicted"/>
<accession>A0ABN8GT52</accession>
<sequence>MRKLIVIVMSIVALVLVLAAGCSKEKTELNIGEKESNKPEAAAILDSAKLTDVFGFADAEGKHLIVTGLESSRLDDVSKLNKAIGENGKVLYLSFMRWQEEGEASNGRQMAHNFDNLAGFIFAIEEGTATGDETYYLFDGNEVSMNAFVPIVKPSSSDVAEEMKSAIVKAKNRAIMNIWHVADMGENAGLYVAQFEKQDKDMLFSIVLKRDDKLVFKDYPAVMEDGTSVWRVDDGGEVIPDMFNFLFAANTGDGLVIGVEWWAPEGAISFLLQENGDIFTESEFGYSRYTSPI</sequence>
<dbReference type="RefSeq" id="WP_236344245.1">
    <property type="nucleotide sequence ID" value="NZ_CAKMMF010000024.1"/>
</dbReference>
<evidence type="ECO:0000313" key="1">
    <source>
        <dbReference type="EMBL" id="CAH1215191.1"/>
    </source>
</evidence>
<evidence type="ECO:0000313" key="2">
    <source>
        <dbReference type="Proteomes" id="UP000838686"/>
    </source>
</evidence>
<protein>
    <submittedName>
        <fullName evidence="1">Uncharacterized protein</fullName>
    </submittedName>
</protein>
<gene>
    <name evidence="1" type="ORF">PAECIP111893_03890</name>
</gene>
<organism evidence="1 2">
    <name type="scientific">Paenibacillus plantiphilus</name>
    <dbReference type="NCBI Taxonomy" id="2905650"/>
    <lineage>
        <taxon>Bacteria</taxon>
        <taxon>Bacillati</taxon>
        <taxon>Bacillota</taxon>
        <taxon>Bacilli</taxon>
        <taxon>Bacillales</taxon>
        <taxon>Paenibacillaceae</taxon>
        <taxon>Paenibacillus</taxon>
    </lineage>
</organism>
<keyword evidence="2" id="KW-1185">Reference proteome</keyword>
<dbReference type="Proteomes" id="UP000838686">
    <property type="component" value="Unassembled WGS sequence"/>
</dbReference>
<reference evidence="1" key="1">
    <citation type="submission" date="2022-01" db="EMBL/GenBank/DDBJ databases">
        <authorList>
            <person name="Criscuolo A."/>
        </authorList>
    </citation>
    <scope>NUCLEOTIDE SEQUENCE</scope>
    <source>
        <strain evidence="1">CIP111893</strain>
    </source>
</reference>
<dbReference type="EMBL" id="CAKMMF010000024">
    <property type="protein sequence ID" value="CAH1215191.1"/>
    <property type="molecule type" value="Genomic_DNA"/>
</dbReference>
<dbReference type="PROSITE" id="PS51257">
    <property type="entry name" value="PROKAR_LIPOPROTEIN"/>
    <property type="match status" value="1"/>
</dbReference>
<comment type="caution">
    <text evidence="1">The sequence shown here is derived from an EMBL/GenBank/DDBJ whole genome shotgun (WGS) entry which is preliminary data.</text>
</comment>
<name>A0ABN8GT52_9BACL</name>